<dbReference type="Gene3D" id="3.40.50.300">
    <property type="entry name" value="P-loop containing nucleotide triphosphate hydrolases"/>
    <property type="match status" value="1"/>
</dbReference>
<sequence>ASGQHYEGLASAARNSNCLSPACKSQLIKIDYAYNLVRHITHASVGLFTGEVASDTKGQGKWRAKKQWAQRGHMGSQVHSTRATSESSGGEDVVEVAGGAHIGIEAATLVKQEAVIFDTAGTQTEETEPPIYDVIMARLYELQDITMETRADVLSLSTKGQHVVQQEVHQASDNIVSEGMQDSFVQRDEGLFKSDASTTADMPHYVMISASGKNRQLIDILRKSEAGQFFIYTRSRPRTLALQGLLERSGFAPEGLCEVGSATDLVSDSSSDASAEMEEETNNSYTGFKALGHSTGVSFAKPTCYVINYDMPVDLDSYMHRVGPEACQGCQVLDVITFTVEENEVMVLQEMLGCSKADAIRECCDQPGKTTRAEYVELHVADTVGAALAQLRGQVAERLLQATDDGAATTLKRAEKLFTFFDRAVEALVGEGLVSEAMTRGFWPATVATEAGLQAGLQDTSNDLVAAVKRHLGRDPRQSVPGPNGGRFERWRALLKYSTALGAVAKVTVLFLCGKLSPEAMRANLSARLVAFRKRNGDLRPIGDRLEAPVAAVCCAASQPRQRAAPPRSRDILASEVWGSRGCSSTRRSEAQEPSLWLGGEGSQTFSTHALGTFAHDVGGERNASDLSLGVNVTSSSSRHPGLGELKTSWRAQDILASEVWGGRGCSSTRQSEAQEPSLRWASAVRLHLHRGPDGQAPEGQDRNLEVPPPRAGPGLQRGPAACTAAAHPKFQGDLVGAKEGRGRVSHARAPLQTKQINTAYAHWVAALEIAFLETHAVPAEERAKYQGRAQGYQTAHQVMMATPGRAHRHDPVASWWQNFGALPQSYAALAKNGRDVKERESIARRAQAMLIQVGRNDDHKKYFGPKGDPTEAEERKLQVAPLDFCDEHDLDHICAITQRGQHGATARAAGRARKRCLDWAKRAWKEPPGKLHRAAKDPGPPKLETKLHGVTFADPYTVMNGAGSAWRQIWTTNSHGEHQIMQAYLEAMRRARGGPLPCIEPQHIYVVVRVAAELEVSPKTAVIASSAAVALNVHTYLKRAGVRPCRPQRERSLDVVSQPPAILGDKGPGIELRRQTILEWLNFCFANPNYHQRIRKTWRVIYTKVTCSSTRRWRQVMGPISAVQAILLDAGWDCPSPFEWSRQPREGEQGEQTWPLPRKDCGDGEQRREQVDPSQLALEFCQSIESGYCPRLHWLALRAVALPPVRARTRYFEIWGGTVGGAGLGGTVAGAAHVLWVPSHIEGAASVARDPVAFARTLGSACADAWAGEAARRAWDAAVVGAAPPTDLHDAQCALIRRRARRALADTLAVDPRVAERPSQAEGQRATPLQRASSASPHSYVLHSSKYRCSSCGVTVDKAQIRPACATPCQPVAPQPVASDQVAPAQGAATLCGRELHSSHKLHFSQKCCMYFCRECGKTATEDPRHLASPCGGLTRKGKDNLAKIDKGLFTRARAGRDSLAPYIRAASHGMAVEQEVQWLRTATADTIQCCSLLSILHLSLPPLRSTRRGSTSTE</sequence>
<dbReference type="EMBL" id="CAUYUJ010015001">
    <property type="protein sequence ID" value="CAK0848684.1"/>
    <property type="molecule type" value="Genomic_DNA"/>
</dbReference>
<keyword evidence="3" id="KW-1185">Reference proteome</keyword>
<evidence type="ECO:0008006" key="4">
    <source>
        <dbReference type="Google" id="ProtNLM"/>
    </source>
</evidence>
<feature type="region of interest" description="Disordered" evidence="1">
    <location>
        <begin position="1312"/>
        <end position="1338"/>
    </location>
</feature>
<feature type="region of interest" description="Disordered" evidence="1">
    <location>
        <begin position="690"/>
        <end position="721"/>
    </location>
</feature>
<feature type="region of interest" description="Disordered" evidence="1">
    <location>
        <begin position="69"/>
        <end position="91"/>
    </location>
</feature>
<protein>
    <recommendedName>
        <fullName evidence="4">RNA helicase</fullName>
    </recommendedName>
</protein>
<gene>
    <name evidence="2" type="ORF">PCOR1329_LOCUS41576</name>
</gene>
<feature type="compositionally biased region" description="Basic and acidic residues" evidence="1">
    <location>
        <begin position="1158"/>
        <end position="1169"/>
    </location>
</feature>
<reference evidence="2" key="1">
    <citation type="submission" date="2023-10" db="EMBL/GenBank/DDBJ databases">
        <authorList>
            <person name="Chen Y."/>
            <person name="Shah S."/>
            <person name="Dougan E. K."/>
            <person name="Thang M."/>
            <person name="Chan C."/>
        </authorList>
    </citation>
    <scope>NUCLEOTIDE SEQUENCE [LARGE SCALE GENOMIC DNA]</scope>
</reference>
<feature type="region of interest" description="Disordered" evidence="1">
    <location>
        <begin position="1140"/>
        <end position="1169"/>
    </location>
</feature>
<comment type="caution">
    <text evidence="2">The sequence shown here is derived from an EMBL/GenBank/DDBJ whole genome shotgun (WGS) entry which is preliminary data.</text>
</comment>
<evidence type="ECO:0000313" key="2">
    <source>
        <dbReference type="EMBL" id="CAK0848684.1"/>
    </source>
</evidence>
<organism evidence="2 3">
    <name type="scientific">Prorocentrum cordatum</name>
    <dbReference type="NCBI Taxonomy" id="2364126"/>
    <lineage>
        <taxon>Eukaryota</taxon>
        <taxon>Sar</taxon>
        <taxon>Alveolata</taxon>
        <taxon>Dinophyceae</taxon>
        <taxon>Prorocentrales</taxon>
        <taxon>Prorocentraceae</taxon>
        <taxon>Prorocentrum</taxon>
    </lineage>
</organism>
<dbReference type="InterPro" id="IPR027417">
    <property type="entry name" value="P-loop_NTPase"/>
</dbReference>
<name>A0ABN9TRB0_9DINO</name>
<evidence type="ECO:0000256" key="1">
    <source>
        <dbReference type="SAM" id="MobiDB-lite"/>
    </source>
</evidence>
<accession>A0ABN9TRB0</accession>
<feature type="non-terminal residue" evidence="2">
    <location>
        <position position="1"/>
    </location>
</feature>
<dbReference type="Proteomes" id="UP001189429">
    <property type="component" value="Unassembled WGS sequence"/>
</dbReference>
<proteinExistence type="predicted"/>
<feature type="non-terminal residue" evidence="2">
    <location>
        <position position="1516"/>
    </location>
</feature>
<evidence type="ECO:0000313" key="3">
    <source>
        <dbReference type="Proteomes" id="UP001189429"/>
    </source>
</evidence>